<dbReference type="PANTHER" id="PTHR43785">
    <property type="entry name" value="GAMMA-GLUTAMYLPUTRESCINE SYNTHETASE"/>
    <property type="match status" value="1"/>
</dbReference>
<dbReference type="Gene3D" id="3.30.590.10">
    <property type="entry name" value="Glutamine synthetase/guanido kinase, catalytic domain"/>
    <property type="match status" value="1"/>
</dbReference>
<comment type="caution">
    <text evidence="13">The sequence shown here is derived from an EMBL/GenBank/DDBJ whole genome shotgun (WGS) entry which is preliminary data.</text>
</comment>
<evidence type="ECO:0000256" key="7">
    <source>
        <dbReference type="ARBA" id="ARBA00022842"/>
    </source>
</evidence>
<protein>
    <recommendedName>
        <fullName evidence="10">Glutamine synthetase</fullName>
        <ecNumber evidence="10">6.3.1.2</ecNumber>
    </recommendedName>
</protein>
<dbReference type="Gene3D" id="3.10.20.70">
    <property type="entry name" value="Glutamine synthetase, N-terminal domain"/>
    <property type="match status" value="1"/>
</dbReference>
<dbReference type="SMART" id="SM01230">
    <property type="entry name" value="Gln-synt_C"/>
    <property type="match status" value="1"/>
</dbReference>
<dbReference type="PROSITE" id="PS00181">
    <property type="entry name" value="GLNA_ATP"/>
    <property type="match status" value="1"/>
</dbReference>
<dbReference type="EMBL" id="DSUT01000032">
    <property type="protein sequence ID" value="HGK27679.1"/>
    <property type="molecule type" value="Genomic_DNA"/>
</dbReference>
<evidence type="ECO:0000259" key="11">
    <source>
        <dbReference type="PROSITE" id="PS51986"/>
    </source>
</evidence>
<dbReference type="PROSITE" id="PS51987">
    <property type="entry name" value="GS_CATALYTIC"/>
    <property type="match status" value="1"/>
</dbReference>
<sequence>MKEPRTADVRRVLARVAKDRIRFVQLWFADVLGFLKGVTVPAVELPRVFEDGMNFDGSSVEGFARIEESDMTIRPDVATFALLPWEIQGERAARMFCDVVTPAGKPFAADPRSVLRRVLARAARLGFSCKVGAEMEFFFFRSPDSTEPLDRSGYFDLTPAHAAETVRHEIIDALEQLSIRVEYSHHEVSESQHEIDLRYDEALRCADNIITTRFVARQIAQPHNVHVTFMPKPVFGVNGSGMHLHISLFRKDANAFYAADGPMHLSETARRFIAGLLHHAPELTAVTNQWVNSYKRLVPGYEAPVYVSWAQMNRSALCRVPAFEARRRTAARVEYRATDAACNPYLAIAVLLAAGLDGIERRLKLGPPTSDNIFRMTDEERAAAGITCLPKDLSDAIRLAEAGTFVRSVLGDELFGYFIRNKRMEWDEYKAQVTEFELKRYLPIL</sequence>
<evidence type="ECO:0000256" key="4">
    <source>
        <dbReference type="ARBA" id="ARBA00022723"/>
    </source>
</evidence>
<evidence type="ECO:0000256" key="3">
    <source>
        <dbReference type="ARBA" id="ARBA00022598"/>
    </source>
</evidence>
<evidence type="ECO:0000256" key="6">
    <source>
        <dbReference type="ARBA" id="ARBA00022840"/>
    </source>
</evidence>
<feature type="domain" description="GS beta-grasp" evidence="11">
    <location>
        <begin position="19"/>
        <end position="104"/>
    </location>
</feature>
<feature type="domain" description="GS catalytic" evidence="12">
    <location>
        <begin position="111"/>
        <end position="445"/>
    </location>
</feature>
<evidence type="ECO:0000256" key="1">
    <source>
        <dbReference type="ARBA" id="ARBA00001946"/>
    </source>
</evidence>
<dbReference type="InterPro" id="IPR027303">
    <property type="entry name" value="Gln_synth_gly_rich_site"/>
</dbReference>
<comment type="catalytic activity">
    <reaction evidence="10">
        <text>L-glutamate + NH4(+) + ATP = L-glutamine + ADP + phosphate + H(+)</text>
        <dbReference type="Rhea" id="RHEA:16169"/>
        <dbReference type="ChEBI" id="CHEBI:15378"/>
        <dbReference type="ChEBI" id="CHEBI:28938"/>
        <dbReference type="ChEBI" id="CHEBI:29985"/>
        <dbReference type="ChEBI" id="CHEBI:30616"/>
        <dbReference type="ChEBI" id="CHEBI:43474"/>
        <dbReference type="ChEBI" id="CHEBI:58359"/>
        <dbReference type="ChEBI" id="CHEBI:456216"/>
        <dbReference type="EC" id="6.3.1.2"/>
    </reaction>
</comment>
<comment type="similarity">
    <text evidence="2 8 9">Belongs to the glutamine synthetase family.</text>
</comment>
<keyword evidence="6 10" id="KW-0067">ATP-binding</keyword>
<dbReference type="Pfam" id="PF00120">
    <property type="entry name" value="Gln-synt_C"/>
    <property type="match status" value="1"/>
</dbReference>
<proteinExistence type="inferred from homology"/>
<dbReference type="FunFam" id="3.30.590.10:FF:000003">
    <property type="entry name" value="Glutamine synthetase 2"/>
    <property type="match status" value="1"/>
</dbReference>
<evidence type="ECO:0000256" key="10">
    <source>
        <dbReference type="RuleBase" id="RU004356"/>
    </source>
</evidence>
<dbReference type="PANTHER" id="PTHR43785:SF12">
    <property type="entry name" value="TYPE-1 GLUTAMINE SYNTHETASE 2"/>
    <property type="match status" value="1"/>
</dbReference>
<dbReference type="EC" id="6.3.1.2" evidence="10"/>
<evidence type="ECO:0000259" key="12">
    <source>
        <dbReference type="PROSITE" id="PS51987"/>
    </source>
</evidence>
<dbReference type="GO" id="GO:0046872">
    <property type="term" value="F:metal ion binding"/>
    <property type="evidence" value="ECO:0007669"/>
    <property type="project" value="UniProtKB-KW"/>
</dbReference>
<keyword evidence="5 10" id="KW-0547">Nucleotide-binding</keyword>
<dbReference type="GO" id="GO:0006542">
    <property type="term" value="P:glutamine biosynthetic process"/>
    <property type="evidence" value="ECO:0007669"/>
    <property type="project" value="InterPro"/>
</dbReference>
<dbReference type="InterPro" id="IPR008146">
    <property type="entry name" value="Gln_synth_cat_dom"/>
</dbReference>
<dbReference type="PROSITE" id="PS00180">
    <property type="entry name" value="GLNA_1"/>
    <property type="match status" value="1"/>
</dbReference>
<reference evidence="13" key="1">
    <citation type="journal article" date="2020" name="mSystems">
        <title>Genome- and Community-Level Interaction Insights into Carbon Utilization and Element Cycling Functions of Hydrothermarchaeota in Hydrothermal Sediment.</title>
        <authorList>
            <person name="Zhou Z."/>
            <person name="Liu Y."/>
            <person name="Xu W."/>
            <person name="Pan J."/>
            <person name="Luo Z.H."/>
            <person name="Li M."/>
        </authorList>
    </citation>
    <scope>NUCLEOTIDE SEQUENCE [LARGE SCALE GENOMIC DNA]</scope>
    <source>
        <strain evidence="13">SpSt-488</strain>
    </source>
</reference>
<dbReference type="InterPro" id="IPR027302">
    <property type="entry name" value="Gln_synth_N_conserv_site"/>
</dbReference>
<keyword evidence="7" id="KW-0460">Magnesium</keyword>
<dbReference type="SUPFAM" id="SSF55931">
    <property type="entry name" value="Glutamine synthetase/guanido kinase"/>
    <property type="match status" value="1"/>
</dbReference>
<dbReference type="SUPFAM" id="SSF54368">
    <property type="entry name" value="Glutamine synthetase, N-terminal domain"/>
    <property type="match status" value="1"/>
</dbReference>
<dbReference type="GO" id="GO:0004356">
    <property type="term" value="F:glutamine synthetase activity"/>
    <property type="evidence" value="ECO:0007669"/>
    <property type="project" value="UniProtKB-EC"/>
</dbReference>
<gene>
    <name evidence="13" type="ORF">ENS41_01850</name>
</gene>
<evidence type="ECO:0000256" key="5">
    <source>
        <dbReference type="ARBA" id="ARBA00022741"/>
    </source>
</evidence>
<dbReference type="GO" id="GO:0005524">
    <property type="term" value="F:ATP binding"/>
    <property type="evidence" value="ECO:0007669"/>
    <property type="project" value="UniProtKB-KW"/>
</dbReference>
<comment type="cofactor">
    <cofactor evidence="1">
        <name>Mg(2+)</name>
        <dbReference type="ChEBI" id="CHEBI:18420"/>
    </cofactor>
</comment>
<dbReference type="PROSITE" id="PS51986">
    <property type="entry name" value="GS_BETA_GRASP"/>
    <property type="match status" value="1"/>
</dbReference>
<accession>A0A7C4GHY4</accession>
<keyword evidence="3 10" id="KW-0436">Ligase</keyword>
<evidence type="ECO:0000313" key="13">
    <source>
        <dbReference type="EMBL" id="HGK27679.1"/>
    </source>
</evidence>
<evidence type="ECO:0000256" key="9">
    <source>
        <dbReference type="RuleBase" id="RU000384"/>
    </source>
</evidence>
<evidence type="ECO:0000256" key="2">
    <source>
        <dbReference type="ARBA" id="ARBA00009897"/>
    </source>
</evidence>
<dbReference type="InterPro" id="IPR036651">
    <property type="entry name" value="Gln_synt_N_sf"/>
</dbReference>
<dbReference type="AlphaFoldDB" id="A0A7C4GHY4"/>
<dbReference type="Pfam" id="PF03951">
    <property type="entry name" value="Gln-synt_N"/>
    <property type="match status" value="1"/>
</dbReference>
<dbReference type="InterPro" id="IPR008147">
    <property type="entry name" value="Gln_synt_N"/>
</dbReference>
<name>A0A7C4GHY4_UNCW3</name>
<evidence type="ECO:0000256" key="8">
    <source>
        <dbReference type="PROSITE-ProRule" id="PRU01330"/>
    </source>
</evidence>
<keyword evidence="4" id="KW-0479">Metal-binding</keyword>
<dbReference type="InterPro" id="IPR014746">
    <property type="entry name" value="Gln_synth/guanido_kin_cat_dom"/>
</dbReference>
<organism evidence="13">
    <name type="scientific">candidate division WOR-3 bacterium</name>
    <dbReference type="NCBI Taxonomy" id="2052148"/>
    <lineage>
        <taxon>Bacteria</taxon>
        <taxon>Bacteria division WOR-3</taxon>
    </lineage>
</organism>